<keyword evidence="2" id="KW-1185">Reference proteome</keyword>
<accession>A0A6J8E3M1</accession>
<dbReference type="OrthoDB" id="269173at2759"/>
<evidence type="ECO:0000313" key="2">
    <source>
        <dbReference type="Proteomes" id="UP000507470"/>
    </source>
</evidence>
<dbReference type="Proteomes" id="UP000507470">
    <property type="component" value="Unassembled WGS sequence"/>
</dbReference>
<evidence type="ECO:0008006" key="3">
    <source>
        <dbReference type="Google" id="ProtNLM"/>
    </source>
</evidence>
<protein>
    <recommendedName>
        <fullName evidence="3">Mab-21-like HhH/H2TH-like domain-containing protein</fullName>
    </recommendedName>
</protein>
<proteinExistence type="predicted"/>
<reference evidence="1 2" key="1">
    <citation type="submission" date="2020-06" db="EMBL/GenBank/DDBJ databases">
        <authorList>
            <person name="Li R."/>
            <person name="Bekaert M."/>
        </authorList>
    </citation>
    <scope>NUCLEOTIDE SEQUENCE [LARGE SCALE GENOMIC DNA]</scope>
    <source>
        <strain evidence="2">wild</strain>
    </source>
</reference>
<gene>
    <name evidence="1" type="ORF">MCOR_46918</name>
</gene>
<evidence type="ECO:0000313" key="1">
    <source>
        <dbReference type="EMBL" id="CAC5414075.1"/>
    </source>
</evidence>
<organism evidence="1 2">
    <name type="scientific">Mytilus coruscus</name>
    <name type="common">Sea mussel</name>
    <dbReference type="NCBI Taxonomy" id="42192"/>
    <lineage>
        <taxon>Eukaryota</taxon>
        <taxon>Metazoa</taxon>
        <taxon>Spiralia</taxon>
        <taxon>Lophotrochozoa</taxon>
        <taxon>Mollusca</taxon>
        <taxon>Bivalvia</taxon>
        <taxon>Autobranchia</taxon>
        <taxon>Pteriomorphia</taxon>
        <taxon>Mytilida</taxon>
        <taxon>Mytiloidea</taxon>
        <taxon>Mytilidae</taxon>
        <taxon>Mytilinae</taxon>
        <taxon>Mytilus</taxon>
    </lineage>
</organism>
<dbReference type="AlphaFoldDB" id="A0A6J8E3M1"/>
<name>A0A6J8E3M1_MYTCO</name>
<dbReference type="EMBL" id="CACVKT020008320">
    <property type="protein sequence ID" value="CAC5414075.1"/>
    <property type="molecule type" value="Genomic_DNA"/>
</dbReference>
<sequence length="423" mass="49074">MNAVRDDFESHKKVTVITSGSFGEGLEMRGSDLDVMHVYHSFEVCEDMKPRVTQNRTLFSMVTDDVKPGFTQLKLEHCTLLSALNWCKEHNGEYYLSSEICKHHFLFEGSCIHGPCISDKNDRIDLAICIHCKKWISSAVQWITRSNNSWPNQIFNFDVSIWNFPIEPDTLYVKEVEKILKSKIFYCGDFTLSVDESNVFNTRIIQTVSCHQSSIKDAYKFFMSKWCHERAQVIPLCSTLGNNKYRYRQYKCSLSTLLKNLYHDAVSGWLMVASLFYKTNQYSKALNIIMYAISKCTVEKLYFNMTLSDIHYQLLKLQLFKEKSFGCMLKIMLVDNSTFQINSALTPDEIQMNESNRVRCLPSTAYAYFLNFLCHYHLNNVRQCQDSLRCLQLVINKDYLNAEHSVKAEAYKILGIALHLLGK</sequence>